<keyword evidence="2" id="KW-1185">Reference proteome</keyword>
<protein>
    <submittedName>
        <fullName evidence="1">Uncharacterized protein</fullName>
    </submittedName>
</protein>
<evidence type="ECO:0000313" key="1">
    <source>
        <dbReference type="EMBL" id="MCK8490781.1"/>
    </source>
</evidence>
<dbReference type="EMBL" id="JALPRF010000001">
    <property type="protein sequence ID" value="MCK8490781.1"/>
    <property type="molecule type" value="Genomic_DNA"/>
</dbReference>
<dbReference type="Gene3D" id="2.40.128.460">
    <property type="entry name" value="Periplasmic lysozyme inhibitor of I-type lysozyme"/>
    <property type="match status" value="1"/>
</dbReference>
<accession>A0ABT0HF42</accession>
<evidence type="ECO:0000313" key="2">
    <source>
        <dbReference type="Proteomes" id="UP001202180"/>
    </source>
</evidence>
<organism evidence="1 2">
    <name type="scientific">Spirosoma liriopis</name>
    <dbReference type="NCBI Taxonomy" id="2937440"/>
    <lineage>
        <taxon>Bacteria</taxon>
        <taxon>Pseudomonadati</taxon>
        <taxon>Bacteroidota</taxon>
        <taxon>Cytophagia</taxon>
        <taxon>Cytophagales</taxon>
        <taxon>Cytophagaceae</taxon>
        <taxon>Spirosoma</taxon>
    </lineage>
</organism>
<proteinExistence type="predicted"/>
<comment type="caution">
    <text evidence="1">The sequence shown here is derived from an EMBL/GenBank/DDBJ whole genome shotgun (WGS) entry which is preliminary data.</text>
</comment>
<dbReference type="Proteomes" id="UP001202180">
    <property type="component" value="Unassembled WGS sequence"/>
</dbReference>
<name>A0ABT0HF42_9BACT</name>
<dbReference type="InterPro" id="IPR038643">
    <property type="entry name" value="PliI_sf"/>
</dbReference>
<reference evidence="1 2" key="1">
    <citation type="submission" date="2022-04" db="EMBL/GenBank/DDBJ databases">
        <title>Spirosoma sp. strain RP8 genome sequencing and assembly.</title>
        <authorList>
            <person name="Jung Y."/>
        </authorList>
    </citation>
    <scope>NUCLEOTIDE SEQUENCE [LARGE SCALE GENOMIC DNA]</scope>
    <source>
        <strain evidence="1 2">RP8</strain>
    </source>
</reference>
<dbReference type="RefSeq" id="WP_248475588.1">
    <property type="nucleotide sequence ID" value="NZ_JALPRF010000001.1"/>
</dbReference>
<gene>
    <name evidence="1" type="ORF">M0L20_02890</name>
</gene>
<sequence>MKLLISSVWLSALWLLTPDSIFNRDSSQPTAIPVIAGYEKTLRFNVYTFKVSATDSGAMRDVSVKAYRGAALLTNFRMHIDGAVVGAEVADLDKNRFPELYLYSTSDGSGSFGRVYGWQFLPERKADIQPENWFKKLDGYMGHDSLWTERDVLCRKFPVYNAGDVNAKPTGGARMLRYRLRPAGQSFVLVADSTTQQSVGR</sequence>